<reference evidence="1 2" key="1">
    <citation type="journal article" date="2019" name="Commun. Biol.">
        <title>The bagworm genome reveals a unique fibroin gene that provides high tensile strength.</title>
        <authorList>
            <person name="Kono N."/>
            <person name="Nakamura H."/>
            <person name="Ohtoshi R."/>
            <person name="Tomita M."/>
            <person name="Numata K."/>
            <person name="Arakawa K."/>
        </authorList>
    </citation>
    <scope>NUCLEOTIDE SEQUENCE [LARGE SCALE GENOMIC DNA]</scope>
</reference>
<evidence type="ECO:0000313" key="2">
    <source>
        <dbReference type="Proteomes" id="UP000299102"/>
    </source>
</evidence>
<dbReference type="EMBL" id="BGZK01000260">
    <property type="protein sequence ID" value="GBP32481.1"/>
    <property type="molecule type" value="Genomic_DNA"/>
</dbReference>
<accession>A0A4C1V149</accession>
<dbReference type="Proteomes" id="UP000299102">
    <property type="component" value="Unassembled WGS sequence"/>
</dbReference>
<dbReference type="OrthoDB" id="8056668at2759"/>
<name>A0A4C1V149_EUMVA</name>
<organism evidence="1 2">
    <name type="scientific">Eumeta variegata</name>
    <name type="common">Bagworm moth</name>
    <name type="synonym">Eumeta japonica</name>
    <dbReference type="NCBI Taxonomy" id="151549"/>
    <lineage>
        <taxon>Eukaryota</taxon>
        <taxon>Metazoa</taxon>
        <taxon>Ecdysozoa</taxon>
        <taxon>Arthropoda</taxon>
        <taxon>Hexapoda</taxon>
        <taxon>Insecta</taxon>
        <taxon>Pterygota</taxon>
        <taxon>Neoptera</taxon>
        <taxon>Endopterygota</taxon>
        <taxon>Lepidoptera</taxon>
        <taxon>Glossata</taxon>
        <taxon>Ditrysia</taxon>
        <taxon>Tineoidea</taxon>
        <taxon>Psychidae</taxon>
        <taxon>Oiketicinae</taxon>
        <taxon>Eumeta</taxon>
    </lineage>
</organism>
<comment type="caution">
    <text evidence="1">The sequence shown here is derived from an EMBL/GenBank/DDBJ whole genome shotgun (WGS) entry which is preliminary data.</text>
</comment>
<protein>
    <submittedName>
        <fullName evidence="1">Uncharacterized protein</fullName>
    </submittedName>
</protein>
<keyword evidence="2" id="KW-1185">Reference proteome</keyword>
<dbReference type="AlphaFoldDB" id="A0A4C1V149"/>
<sequence length="198" mass="22315">MNTAEQENETSDHSTNKISVKDFMAGRGSTRKLKTCMQIRWLHSERVDAPRAAVSPATTQICETAVPHMMLSCMILYKLPPCVRKCWFCAWTLDTGDVIQNENASHLSETDKLDKRTVILGGNEPAKLRLKYELIHQERTTREGNEGNVQTMAVVTEYAAILINNVNTMRAYLKIVPIKLYGPEESLKVHVSLMKAPP</sequence>
<evidence type="ECO:0000313" key="1">
    <source>
        <dbReference type="EMBL" id="GBP32481.1"/>
    </source>
</evidence>
<gene>
    <name evidence="1" type="ORF">EVAR_24645_1</name>
</gene>
<proteinExistence type="predicted"/>